<dbReference type="InterPro" id="IPR009256">
    <property type="entry name" value="YqgQ-like"/>
</dbReference>
<accession>A0A7X6MXW0</accession>
<dbReference type="Proteomes" id="UP000522720">
    <property type="component" value="Unassembled WGS sequence"/>
</dbReference>
<evidence type="ECO:0000313" key="2">
    <source>
        <dbReference type="Proteomes" id="UP000522720"/>
    </source>
</evidence>
<organism evidence="1 2">
    <name type="scientific">Streptococcus ovuberis</name>
    <dbReference type="NCBI Taxonomy" id="1936207"/>
    <lineage>
        <taxon>Bacteria</taxon>
        <taxon>Bacillati</taxon>
        <taxon>Bacillota</taxon>
        <taxon>Bacilli</taxon>
        <taxon>Lactobacillales</taxon>
        <taxon>Streptococcaceae</taxon>
        <taxon>Streptococcus</taxon>
    </lineage>
</organism>
<protein>
    <submittedName>
        <fullName evidence="1">YqgQ family protein</fullName>
    </submittedName>
</protein>
<name>A0A7X6MXW0_9STRE</name>
<gene>
    <name evidence="1" type="ORF">HF992_05900</name>
</gene>
<dbReference type="RefSeq" id="WP_168549134.1">
    <property type="nucleotide sequence ID" value="NZ_JAAXPR010000008.1"/>
</dbReference>
<proteinExistence type="predicted"/>
<dbReference type="SUPFAM" id="SSF158379">
    <property type="entry name" value="YqgQ-like"/>
    <property type="match status" value="1"/>
</dbReference>
<dbReference type="Gene3D" id="1.10.287.760">
    <property type="entry name" value="YqgQ-like"/>
    <property type="match status" value="1"/>
</dbReference>
<dbReference type="InterPro" id="IPR023164">
    <property type="entry name" value="YqgQ-like_sf"/>
</dbReference>
<reference evidence="1 2" key="1">
    <citation type="submission" date="2020-04" db="EMBL/GenBank/DDBJ databases">
        <title>MicrobeNet Type strains.</title>
        <authorList>
            <person name="Nicholson A.C."/>
        </authorList>
    </citation>
    <scope>NUCLEOTIDE SEQUENCE [LARGE SCALE GENOMIC DNA]</scope>
    <source>
        <strain evidence="1 2">CCUG 69612</strain>
    </source>
</reference>
<comment type="caution">
    <text evidence="1">The sequence shown here is derived from an EMBL/GenBank/DDBJ whole genome shotgun (WGS) entry which is preliminary data.</text>
</comment>
<dbReference type="EMBL" id="JAAXPR010000008">
    <property type="protein sequence ID" value="NKZ20380.1"/>
    <property type="molecule type" value="Genomic_DNA"/>
</dbReference>
<dbReference type="Pfam" id="PF06014">
    <property type="entry name" value="YqgQ-like"/>
    <property type="match status" value="1"/>
</dbReference>
<dbReference type="AlphaFoldDB" id="A0A7X6MXW0"/>
<evidence type="ECO:0000313" key="1">
    <source>
        <dbReference type="EMBL" id="NKZ20380.1"/>
    </source>
</evidence>
<keyword evidence="2" id="KW-1185">Reference proteome</keyword>
<sequence length="75" mass="9216">MKTYYDVQQLLKRFGILIYMGKRLYDLEMSQLELKKVYENGLISEQEYLQAELILRLEHRQEIAYRNRKKENLSE</sequence>